<evidence type="ECO:0000313" key="2">
    <source>
        <dbReference type="EMBL" id="CAA2100972.1"/>
    </source>
</evidence>
<reference evidence="2" key="1">
    <citation type="submission" date="2019-12" db="EMBL/GenBank/DDBJ databases">
        <authorList>
            <person name="Cremers G."/>
        </authorList>
    </citation>
    <scope>NUCLEOTIDE SEQUENCE</scope>
    <source>
        <strain evidence="2">Mbul1</strain>
    </source>
</reference>
<evidence type="ECO:0000256" key="1">
    <source>
        <dbReference type="SAM" id="MobiDB-lite"/>
    </source>
</evidence>
<sequence length="91" mass="9988">MAQTGTGKRTRTGRAVPEGDRDTARTLVVVDGGETVARKASDAYGRPNAEFLTQLLVSCEPTMRASRTERMRSATARYAETTRIGTNRRRA</sequence>
<accession>A0A679IPA0</accession>
<protein>
    <submittedName>
        <fullName evidence="2">Uncharacterized protein</fullName>
    </submittedName>
</protein>
<feature type="region of interest" description="Disordered" evidence="1">
    <location>
        <begin position="63"/>
        <end position="91"/>
    </location>
</feature>
<dbReference type="EMBL" id="LR743504">
    <property type="protein sequence ID" value="CAA2100972.1"/>
    <property type="molecule type" value="Genomic_DNA"/>
</dbReference>
<name>A0A679IPA0_9HYPH</name>
<gene>
    <name evidence="2" type="ORF">MBUL_00941</name>
</gene>
<organism evidence="2">
    <name type="scientific">Methylobacterium bullatum</name>
    <dbReference type="NCBI Taxonomy" id="570505"/>
    <lineage>
        <taxon>Bacteria</taxon>
        <taxon>Pseudomonadati</taxon>
        <taxon>Pseudomonadota</taxon>
        <taxon>Alphaproteobacteria</taxon>
        <taxon>Hyphomicrobiales</taxon>
        <taxon>Methylobacteriaceae</taxon>
        <taxon>Methylobacterium</taxon>
    </lineage>
</organism>
<feature type="region of interest" description="Disordered" evidence="1">
    <location>
        <begin position="1"/>
        <end position="23"/>
    </location>
</feature>
<proteinExistence type="predicted"/>
<dbReference type="AlphaFoldDB" id="A0A679IPA0"/>